<dbReference type="GO" id="GO:0048791">
    <property type="term" value="P:calcium ion-regulated exocytosis of neurotransmitter"/>
    <property type="evidence" value="ECO:0007669"/>
    <property type="project" value="TreeGrafter"/>
</dbReference>
<dbReference type="Proteomes" id="UP000677228">
    <property type="component" value="Unassembled WGS sequence"/>
</dbReference>
<sequence>MIVLFARYWQYYRRRRKEGEELSYSVTRYWRKQLGSSSFDSLTPPPHTKQSDHCQDHQKVSSQFSLIKNSFSWPESADQGMYDRKNNGISTSPTTLSLSSSSSSCNGITPTISPPSLTFSLRYDPSTSIVYVRIISAQDITSSCRKIKSSTILMLDSYVRVELLPERIQKLKTRIIKKSAQPIYDEMLQFNNVKGDEQSLLFTVSSYDRFTRDEVLGEVLFPLDTNILNSEIMNNEIIFRKDIMPRYKQLSEQELGEILVSLSYQSSDSTITVIVLKATNLPKIGTSRLINPYFKIYMLYKDQRIVKKRSIIKRSTYNPVFNECFTFSIPSNDIKNIRFELIVFDFDRHMKHEPIGKCDIGGGQRQYDEKKLVNEKHWNDMCHQSAKQIASWYRLNPVY</sequence>
<evidence type="ECO:0000313" key="8">
    <source>
        <dbReference type="Proteomes" id="UP000663829"/>
    </source>
</evidence>
<dbReference type="AlphaFoldDB" id="A0A814DVL5"/>
<dbReference type="GO" id="GO:0070382">
    <property type="term" value="C:exocytic vesicle"/>
    <property type="evidence" value="ECO:0007669"/>
    <property type="project" value="TreeGrafter"/>
</dbReference>
<dbReference type="InterPro" id="IPR001565">
    <property type="entry name" value="Synaptotagmin"/>
</dbReference>
<feature type="domain" description="C2" evidence="3">
    <location>
        <begin position="254"/>
        <end position="393"/>
    </location>
</feature>
<dbReference type="GO" id="GO:0005509">
    <property type="term" value="F:calcium ion binding"/>
    <property type="evidence" value="ECO:0007669"/>
    <property type="project" value="TreeGrafter"/>
</dbReference>
<keyword evidence="8" id="KW-1185">Reference proteome</keyword>
<dbReference type="SUPFAM" id="SSF49562">
    <property type="entry name" value="C2 domain (Calcium/lipid-binding domain, CaLB)"/>
    <property type="match status" value="2"/>
</dbReference>
<feature type="compositionally biased region" description="Low complexity" evidence="2">
    <location>
        <begin position="90"/>
        <end position="104"/>
    </location>
</feature>
<gene>
    <name evidence="5" type="ORF">GPM918_LOCUS11595</name>
    <name evidence="4" type="ORF">OVA965_LOCUS12046</name>
    <name evidence="7" type="ORF">SRO942_LOCUS11591</name>
    <name evidence="6" type="ORF">TMI583_LOCUS12055</name>
</gene>
<proteinExistence type="predicted"/>
<feature type="region of interest" description="Disordered" evidence="2">
    <location>
        <begin position="82"/>
        <end position="107"/>
    </location>
</feature>
<dbReference type="GO" id="GO:0030424">
    <property type="term" value="C:axon"/>
    <property type="evidence" value="ECO:0007669"/>
    <property type="project" value="TreeGrafter"/>
</dbReference>
<evidence type="ECO:0000313" key="6">
    <source>
        <dbReference type="EMBL" id="CAF3723411.1"/>
    </source>
</evidence>
<evidence type="ECO:0000313" key="5">
    <source>
        <dbReference type="EMBL" id="CAF0957829.1"/>
    </source>
</evidence>
<feature type="domain" description="C2" evidence="3">
    <location>
        <begin position="113"/>
        <end position="236"/>
    </location>
</feature>
<dbReference type="Proteomes" id="UP000681722">
    <property type="component" value="Unassembled WGS sequence"/>
</dbReference>
<dbReference type="GO" id="GO:0098793">
    <property type="term" value="C:presynapse"/>
    <property type="evidence" value="ECO:0007669"/>
    <property type="project" value="GOC"/>
</dbReference>
<dbReference type="GO" id="GO:0030276">
    <property type="term" value="F:clathrin binding"/>
    <property type="evidence" value="ECO:0007669"/>
    <property type="project" value="TreeGrafter"/>
</dbReference>
<dbReference type="GO" id="GO:0001786">
    <property type="term" value="F:phosphatidylserine binding"/>
    <property type="evidence" value="ECO:0007669"/>
    <property type="project" value="TreeGrafter"/>
</dbReference>
<dbReference type="GO" id="GO:0000149">
    <property type="term" value="F:SNARE binding"/>
    <property type="evidence" value="ECO:0007669"/>
    <property type="project" value="TreeGrafter"/>
</dbReference>
<dbReference type="GO" id="GO:0006906">
    <property type="term" value="P:vesicle fusion"/>
    <property type="evidence" value="ECO:0007669"/>
    <property type="project" value="TreeGrafter"/>
</dbReference>
<organism evidence="5 8">
    <name type="scientific">Didymodactylos carnosus</name>
    <dbReference type="NCBI Taxonomy" id="1234261"/>
    <lineage>
        <taxon>Eukaryota</taxon>
        <taxon>Metazoa</taxon>
        <taxon>Spiralia</taxon>
        <taxon>Gnathifera</taxon>
        <taxon>Rotifera</taxon>
        <taxon>Eurotatoria</taxon>
        <taxon>Bdelloidea</taxon>
        <taxon>Philodinida</taxon>
        <taxon>Philodinidae</taxon>
        <taxon>Didymodactylos</taxon>
    </lineage>
</organism>
<dbReference type="SMART" id="SM00239">
    <property type="entry name" value="C2"/>
    <property type="match status" value="2"/>
</dbReference>
<dbReference type="Proteomes" id="UP000682733">
    <property type="component" value="Unassembled WGS sequence"/>
</dbReference>
<dbReference type="GO" id="GO:0005886">
    <property type="term" value="C:plasma membrane"/>
    <property type="evidence" value="ECO:0007669"/>
    <property type="project" value="TreeGrafter"/>
</dbReference>
<dbReference type="PANTHER" id="PTHR10024">
    <property type="entry name" value="SYNAPTOTAGMIN"/>
    <property type="match status" value="1"/>
</dbReference>
<evidence type="ECO:0000313" key="4">
    <source>
        <dbReference type="EMBL" id="CAF0948922.1"/>
    </source>
</evidence>
<dbReference type="EMBL" id="CAJNOQ010002427">
    <property type="protein sequence ID" value="CAF0957829.1"/>
    <property type="molecule type" value="Genomic_DNA"/>
</dbReference>
<evidence type="ECO:0000313" key="7">
    <source>
        <dbReference type="EMBL" id="CAF3732627.1"/>
    </source>
</evidence>
<reference evidence="5" key="1">
    <citation type="submission" date="2021-02" db="EMBL/GenBank/DDBJ databases">
        <authorList>
            <person name="Nowell W R."/>
        </authorList>
    </citation>
    <scope>NUCLEOTIDE SEQUENCE</scope>
</reference>
<dbReference type="PROSITE" id="PS50004">
    <property type="entry name" value="C2"/>
    <property type="match status" value="2"/>
</dbReference>
<dbReference type="OrthoDB" id="67700at2759"/>
<dbReference type="EMBL" id="CAJOBA010004772">
    <property type="protein sequence ID" value="CAF3723411.1"/>
    <property type="molecule type" value="Genomic_DNA"/>
</dbReference>
<dbReference type="EMBL" id="CAJNOK010004766">
    <property type="protein sequence ID" value="CAF0948922.1"/>
    <property type="molecule type" value="Genomic_DNA"/>
</dbReference>
<accession>A0A814DVL5</accession>
<dbReference type="Gene3D" id="2.60.40.150">
    <property type="entry name" value="C2 domain"/>
    <property type="match status" value="2"/>
</dbReference>
<protein>
    <recommendedName>
        <fullName evidence="3">C2 domain-containing protein</fullName>
    </recommendedName>
</protein>
<keyword evidence="1" id="KW-0677">Repeat</keyword>
<dbReference type="PANTHER" id="PTHR10024:SF369">
    <property type="entry name" value="FI18813P1"/>
    <property type="match status" value="1"/>
</dbReference>
<dbReference type="Pfam" id="PF00168">
    <property type="entry name" value="C2"/>
    <property type="match status" value="2"/>
</dbReference>
<comment type="caution">
    <text evidence="5">The sequence shown here is derived from an EMBL/GenBank/DDBJ whole genome shotgun (WGS) entry which is preliminary data.</text>
</comment>
<evidence type="ECO:0000256" key="2">
    <source>
        <dbReference type="SAM" id="MobiDB-lite"/>
    </source>
</evidence>
<dbReference type="InterPro" id="IPR035892">
    <property type="entry name" value="C2_domain_sf"/>
</dbReference>
<name>A0A814DVL5_9BILA</name>
<dbReference type="PRINTS" id="PR00399">
    <property type="entry name" value="SYNAPTOTAGMN"/>
</dbReference>
<dbReference type="InterPro" id="IPR000008">
    <property type="entry name" value="C2_dom"/>
</dbReference>
<dbReference type="EMBL" id="CAJOBC010002425">
    <property type="protein sequence ID" value="CAF3732627.1"/>
    <property type="molecule type" value="Genomic_DNA"/>
</dbReference>
<evidence type="ECO:0000256" key="1">
    <source>
        <dbReference type="ARBA" id="ARBA00022737"/>
    </source>
</evidence>
<dbReference type="GO" id="GO:0005544">
    <property type="term" value="F:calcium-dependent phospholipid binding"/>
    <property type="evidence" value="ECO:0007669"/>
    <property type="project" value="TreeGrafter"/>
</dbReference>
<evidence type="ECO:0000259" key="3">
    <source>
        <dbReference type="PROSITE" id="PS50004"/>
    </source>
</evidence>
<dbReference type="Proteomes" id="UP000663829">
    <property type="component" value="Unassembled WGS sequence"/>
</dbReference>